<dbReference type="EnsemblMetazoa" id="CLYHEMT026447.1">
    <property type="protein sequence ID" value="CLYHEMP026447.1"/>
    <property type="gene ID" value="CLYHEMG026447"/>
</dbReference>
<dbReference type="Pfam" id="PF18701">
    <property type="entry name" value="DUF5641"/>
    <property type="match status" value="1"/>
</dbReference>
<dbReference type="GO" id="GO:0003676">
    <property type="term" value="F:nucleic acid binding"/>
    <property type="evidence" value="ECO:0007669"/>
    <property type="project" value="InterPro"/>
</dbReference>
<name>A0A7M5XN02_9CNID</name>
<evidence type="ECO:0000313" key="3">
    <source>
        <dbReference type="Proteomes" id="UP000594262"/>
    </source>
</evidence>
<dbReference type="AlphaFoldDB" id="A0A7M5XN02"/>
<protein>
    <recommendedName>
        <fullName evidence="1">Integrase catalytic domain-containing protein</fullName>
    </recommendedName>
</protein>
<dbReference type="SUPFAM" id="SSF53098">
    <property type="entry name" value="Ribonuclease H-like"/>
    <property type="match status" value="1"/>
</dbReference>
<organism evidence="2 3">
    <name type="scientific">Clytia hemisphaerica</name>
    <dbReference type="NCBI Taxonomy" id="252671"/>
    <lineage>
        <taxon>Eukaryota</taxon>
        <taxon>Metazoa</taxon>
        <taxon>Cnidaria</taxon>
        <taxon>Hydrozoa</taxon>
        <taxon>Hydroidolina</taxon>
        <taxon>Leptothecata</taxon>
        <taxon>Obeliida</taxon>
        <taxon>Clytiidae</taxon>
        <taxon>Clytia</taxon>
    </lineage>
</organism>
<evidence type="ECO:0000313" key="2">
    <source>
        <dbReference type="EnsemblMetazoa" id="CLYHEMP026447.1"/>
    </source>
</evidence>
<keyword evidence="3" id="KW-1185">Reference proteome</keyword>
<dbReference type="InterPro" id="IPR036397">
    <property type="entry name" value="RNaseH_sf"/>
</dbReference>
<dbReference type="InterPro" id="IPR012337">
    <property type="entry name" value="RNaseH-like_sf"/>
</dbReference>
<feature type="domain" description="Integrase catalytic" evidence="1">
    <location>
        <begin position="1"/>
        <end position="180"/>
    </location>
</feature>
<dbReference type="Proteomes" id="UP000594262">
    <property type="component" value="Unplaced"/>
</dbReference>
<dbReference type="InterPro" id="IPR001584">
    <property type="entry name" value="Integrase_cat-core"/>
</dbReference>
<dbReference type="Gene3D" id="3.30.420.10">
    <property type="entry name" value="Ribonuclease H-like superfamily/Ribonuclease H"/>
    <property type="match status" value="1"/>
</dbReference>
<dbReference type="OrthoDB" id="5983278at2759"/>
<accession>A0A7M5XN02</accession>
<dbReference type="InterPro" id="IPR040676">
    <property type="entry name" value="DUF5641"/>
</dbReference>
<evidence type="ECO:0000259" key="1">
    <source>
        <dbReference type="PROSITE" id="PS50994"/>
    </source>
</evidence>
<sequence>SQVDLAGPFLSYTNHNKRKTIKIWLVVFVCSTTSTTSIKVMDDYSSPAFFQAFTRFACDTGYPKSIFVDRGSQILKTYNNTTINFHDTKYKLHYHVDVEFELCPVDGHNYNGKVERRIREIKRSLTKSYNDQRLSVLQWETVASEISNCINDLPISLGNYVSDFESMDLITPNRLKLGRNNERSPVGPFELSNDSSRIIQTNSLIYQSWFDSWLINHVPKLINQPKWFKSDTDIRIGDVVLFLKNSPLKLTYQYGMVEDTVMSKDNKIRQVKVCYRNHSENCNRTTVRHVRELIVIHYVNEKSIIEQLNDMADQC</sequence>
<proteinExistence type="predicted"/>
<dbReference type="PANTHER" id="PTHR47331">
    <property type="entry name" value="PHD-TYPE DOMAIN-CONTAINING PROTEIN"/>
    <property type="match status" value="1"/>
</dbReference>
<dbReference type="GO" id="GO:0015074">
    <property type="term" value="P:DNA integration"/>
    <property type="evidence" value="ECO:0007669"/>
    <property type="project" value="InterPro"/>
</dbReference>
<dbReference type="PROSITE" id="PS50994">
    <property type="entry name" value="INTEGRASE"/>
    <property type="match status" value="1"/>
</dbReference>
<dbReference type="PANTHER" id="PTHR47331:SF1">
    <property type="entry name" value="GAG-LIKE PROTEIN"/>
    <property type="match status" value="1"/>
</dbReference>
<reference evidence="2" key="1">
    <citation type="submission" date="2021-01" db="UniProtKB">
        <authorList>
            <consortium name="EnsemblMetazoa"/>
        </authorList>
    </citation>
    <scope>IDENTIFICATION</scope>
</reference>